<dbReference type="InterPro" id="IPR039420">
    <property type="entry name" value="WalR-like"/>
</dbReference>
<dbReference type="InterPro" id="IPR001867">
    <property type="entry name" value="OmpR/PhoB-type_DNA-bd"/>
</dbReference>
<keyword evidence="4" id="KW-0805">Transcription regulation</keyword>
<dbReference type="InterPro" id="IPR011006">
    <property type="entry name" value="CheY-like_superfamily"/>
</dbReference>
<evidence type="ECO:0000313" key="11">
    <source>
        <dbReference type="EMBL" id="TXC93104.1"/>
    </source>
</evidence>
<keyword evidence="12" id="KW-1185">Reference proteome</keyword>
<feature type="DNA-binding region" description="OmpR/PhoB-type" evidence="8">
    <location>
        <begin position="137"/>
        <end position="236"/>
    </location>
</feature>
<dbReference type="Gene3D" id="6.10.250.690">
    <property type="match status" value="1"/>
</dbReference>
<dbReference type="PROSITE" id="PS51755">
    <property type="entry name" value="OMPR_PHOB"/>
    <property type="match status" value="1"/>
</dbReference>
<dbReference type="PANTHER" id="PTHR48111:SF40">
    <property type="entry name" value="PHOSPHATE REGULON TRANSCRIPTIONAL REGULATORY PROTEIN PHOB"/>
    <property type="match status" value="1"/>
</dbReference>
<reference evidence="11 12" key="1">
    <citation type="journal article" date="2005" name="Int. J. Syst. Evol. Microbiol.">
        <title>Bacillus litoralis sp. nov., isolated from a tidal flat of the Yellow Sea in Korea.</title>
        <authorList>
            <person name="Yoon J.H."/>
            <person name="Oh T.K."/>
        </authorList>
    </citation>
    <scope>NUCLEOTIDE SEQUENCE [LARGE SCALE GENOMIC DNA]</scope>
    <source>
        <strain evidence="11 12">SW-211</strain>
    </source>
</reference>
<evidence type="ECO:0000256" key="3">
    <source>
        <dbReference type="ARBA" id="ARBA00023012"/>
    </source>
</evidence>
<protein>
    <submittedName>
        <fullName evidence="11">Response regulator transcription factor</fullName>
    </submittedName>
</protein>
<proteinExistence type="predicted"/>
<keyword evidence="5 8" id="KW-0238">DNA-binding</keyword>
<dbReference type="CDD" id="cd00383">
    <property type="entry name" value="trans_reg_C"/>
    <property type="match status" value="1"/>
</dbReference>
<dbReference type="FunFam" id="1.10.10.10:FF:000018">
    <property type="entry name" value="DNA-binding response regulator ResD"/>
    <property type="match status" value="1"/>
</dbReference>
<evidence type="ECO:0000256" key="4">
    <source>
        <dbReference type="ARBA" id="ARBA00023015"/>
    </source>
</evidence>
<dbReference type="EMBL" id="VOQF01000001">
    <property type="protein sequence ID" value="TXC93104.1"/>
    <property type="molecule type" value="Genomic_DNA"/>
</dbReference>
<dbReference type="InterPro" id="IPR016032">
    <property type="entry name" value="Sig_transdc_resp-reg_C-effctor"/>
</dbReference>
<dbReference type="Pfam" id="PF00072">
    <property type="entry name" value="Response_reg"/>
    <property type="match status" value="1"/>
</dbReference>
<dbReference type="OrthoDB" id="9790442at2"/>
<feature type="domain" description="OmpR/PhoB-type" evidence="10">
    <location>
        <begin position="137"/>
        <end position="236"/>
    </location>
</feature>
<evidence type="ECO:0000256" key="5">
    <source>
        <dbReference type="ARBA" id="ARBA00023125"/>
    </source>
</evidence>
<dbReference type="GO" id="GO:0000156">
    <property type="term" value="F:phosphorelay response regulator activity"/>
    <property type="evidence" value="ECO:0007669"/>
    <property type="project" value="TreeGrafter"/>
</dbReference>
<evidence type="ECO:0000259" key="9">
    <source>
        <dbReference type="PROSITE" id="PS50110"/>
    </source>
</evidence>
<dbReference type="InterPro" id="IPR001789">
    <property type="entry name" value="Sig_transdc_resp-reg_receiver"/>
</dbReference>
<evidence type="ECO:0000256" key="2">
    <source>
        <dbReference type="ARBA" id="ARBA00022553"/>
    </source>
</evidence>
<evidence type="ECO:0000256" key="8">
    <source>
        <dbReference type="PROSITE-ProRule" id="PRU01091"/>
    </source>
</evidence>
<dbReference type="GO" id="GO:0000976">
    <property type="term" value="F:transcription cis-regulatory region binding"/>
    <property type="evidence" value="ECO:0007669"/>
    <property type="project" value="TreeGrafter"/>
</dbReference>
<dbReference type="InterPro" id="IPR036388">
    <property type="entry name" value="WH-like_DNA-bd_sf"/>
</dbReference>
<dbReference type="PANTHER" id="PTHR48111">
    <property type="entry name" value="REGULATOR OF RPOS"/>
    <property type="match status" value="1"/>
</dbReference>
<name>A0A5C6W6T1_9BACI</name>
<dbReference type="GO" id="GO:0005829">
    <property type="term" value="C:cytosol"/>
    <property type="evidence" value="ECO:0007669"/>
    <property type="project" value="TreeGrafter"/>
</dbReference>
<evidence type="ECO:0000256" key="7">
    <source>
        <dbReference type="PROSITE-ProRule" id="PRU00169"/>
    </source>
</evidence>
<dbReference type="GO" id="GO:0032993">
    <property type="term" value="C:protein-DNA complex"/>
    <property type="evidence" value="ECO:0007669"/>
    <property type="project" value="TreeGrafter"/>
</dbReference>
<keyword evidence="6" id="KW-0804">Transcription</keyword>
<evidence type="ECO:0000256" key="6">
    <source>
        <dbReference type="ARBA" id="ARBA00023163"/>
    </source>
</evidence>
<dbReference type="SUPFAM" id="SSF52172">
    <property type="entry name" value="CheY-like"/>
    <property type="match status" value="1"/>
</dbReference>
<feature type="modified residue" description="4-aspartylphosphate" evidence="7">
    <location>
        <position position="54"/>
    </location>
</feature>
<comment type="caution">
    <text evidence="11">The sequence shown here is derived from an EMBL/GenBank/DDBJ whole genome shotgun (WGS) entry which is preliminary data.</text>
</comment>
<comment type="subcellular location">
    <subcellularLocation>
        <location evidence="1">Cytoplasm</location>
    </subcellularLocation>
</comment>
<dbReference type="SMART" id="SM00448">
    <property type="entry name" value="REC"/>
    <property type="match status" value="1"/>
</dbReference>
<dbReference type="PROSITE" id="PS50110">
    <property type="entry name" value="RESPONSE_REGULATORY"/>
    <property type="match status" value="1"/>
</dbReference>
<keyword evidence="3" id="KW-0902">Two-component regulatory system</keyword>
<evidence type="ECO:0000259" key="10">
    <source>
        <dbReference type="PROSITE" id="PS51755"/>
    </source>
</evidence>
<dbReference type="AlphaFoldDB" id="A0A5C6W6T1"/>
<evidence type="ECO:0000313" key="12">
    <source>
        <dbReference type="Proteomes" id="UP000321363"/>
    </source>
</evidence>
<sequence length="239" mass="27357">MAGETIFIIDDDLDLKSILRMYLIKEGYRVITSTVGIDAVKLVDLHKPRLIILDILLPDIDGYEVCRLLRQKTNAPILFVSSKEEDFDKILAHKIGGDDYITKPFSPAVLVAKVQAHLRRSTAGFQHEYVQTSKVEKSILIFQDLYIDKISCTVKVKNRHITLSAKEFQLLCLLAENPNRVFNVEQIFDMIWGEDSLGDYRTVMVHISNLRKKIEPNPSEPIYILTLRGMGYKFKASDQ</sequence>
<dbReference type="SUPFAM" id="SSF46894">
    <property type="entry name" value="C-terminal effector domain of the bipartite response regulators"/>
    <property type="match status" value="1"/>
</dbReference>
<gene>
    <name evidence="11" type="ORF">FS935_02615</name>
</gene>
<evidence type="ECO:0000256" key="1">
    <source>
        <dbReference type="ARBA" id="ARBA00004496"/>
    </source>
</evidence>
<dbReference type="SMART" id="SM00862">
    <property type="entry name" value="Trans_reg_C"/>
    <property type="match status" value="1"/>
</dbReference>
<dbReference type="Pfam" id="PF00486">
    <property type="entry name" value="Trans_reg_C"/>
    <property type="match status" value="1"/>
</dbReference>
<organism evidence="11 12">
    <name type="scientific">Metabacillus litoralis</name>
    <dbReference type="NCBI Taxonomy" id="152268"/>
    <lineage>
        <taxon>Bacteria</taxon>
        <taxon>Bacillati</taxon>
        <taxon>Bacillota</taxon>
        <taxon>Bacilli</taxon>
        <taxon>Bacillales</taxon>
        <taxon>Bacillaceae</taxon>
        <taxon>Metabacillus</taxon>
    </lineage>
</organism>
<dbReference type="Gene3D" id="3.40.50.2300">
    <property type="match status" value="1"/>
</dbReference>
<keyword evidence="2 7" id="KW-0597">Phosphoprotein</keyword>
<feature type="domain" description="Response regulatory" evidence="9">
    <location>
        <begin position="5"/>
        <end position="118"/>
    </location>
</feature>
<dbReference type="RefSeq" id="WP_146945964.1">
    <property type="nucleotide sequence ID" value="NZ_VOQF01000001.1"/>
</dbReference>
<dbReference type="GO" id="GO:0006355">
    <property type="term" value="P:regulation of DNA-templated transcription"/>
    <property type="evidence" value="ECO:0007669"/>
    <property type="project" value="InterPro"/>
</dbReference>
<accession>A0A5C6W6T1</accession>
<dbReference type="Proteomes" id="UP000321363">
    <property type="component" value="Unassembled WGS sequence"/>
</dbReference>
<dbReference type="Gene3D" id="1.10.10.10">
    <property type="entry name" value="Winged helix-like DNA-binding domain superfamily/Winged helix DNA-binding domain"/>
    <property type="match status" value="1"/>
</dbReference>